<dbReference type="InterPro" id="IPR000845">
    <property type="entry name" value="Nucleoside_phosphorylase_d"/>
</dbReference>
<feature type="domain" description="Nucleoside phosphorylase" evidence="1">
    <location>
        <begin position="6"/>
        <end position="255"/>
    </location>
</feature>
<reference evidence="2" key="1">
    <citation type="submission" date="2019-09" db="EMBL/GenBank/DDBJ databases">
        <title>Draft genome sequences of 48 bacterial type strains from the CCUG.</title>
        <authorList>
            <person name="Tunovic T."/>
            <person name="Pineiro-Iglesias B."/>
            <person name="Unosson C."/>
            <person name="Inganas E."/>
            <person name="Ohlen M."/>
            <person name="Cardew S."/>
            <person name="Jensie-Markopoulos S."/>
            <person name="Salva-Serra F."/>
            <person name="Jaen-Luchoro D."/>
            <person name="Karlsson R."/>
            <person name="Svensson-Stadler L."/>
            <person name="Chun J."/>
            <person name="Moore E."/>
        </authorList>
    </citation>
    <scope>NUCLEOTIDE SEQUENCE</scope>
    <source>
        <strain evidence="2">CCUG 50899</strain>
    </source>
</reference>
<organism evidence="2">
    <name type="scientific">Brucella pituitosa</name>
    <dbReference type="NCBI Taxonomy" id="571256"/>
    <lineage>
        <taxon>Bacteria</taxon>
        <taxon>Pseudomonadati</taxon>
        <taxon>Pseudomonadota</taxon>
        <taxon>Alphaproteobacteria</taxon>
        <taxon>Hyphomicrobiales</taxon>
        <taxon>Brucellaceae</taxon>
        <taxon>Brucella/Ochrobactrum group</taxon>
        <taxon>Brucella</taxon>
    </lineage>
</organism>
<comment type="caution">
    <text evidence="2">The sequence shown here is derived from an EMBL/GenBank/DDBJ whole genome shotgun (WGS) entry which is preliminary data.</text>
</comment>
<dbReference type="Pfam" id="PF01048">
    <property type="entry name" value="PNP_UDP_1"/>
    <property type="match status" value="1"/>
</dbReference>
<dbReference type="InterPro" id="IPR035994">
    <property type="entry name" value="Nucleoside_phosphorylase_sf"/>
</dbReference>
<name>A0A643ETW6_9HYPH</name>
<gene>
    <name evidence="2" type="ORF">F7Q93_21995</name>
</gene>
<dbReference type="PANTHER" id="PTHR46832">
    <property type="entry name" value="5'-METHYLTHIOADENOSINE/S-ADENOSYLHOMOCYSTEINE NUCLEOSIDASE"/>
    <property type="match status" value="1"/>
</dbReference>
<protein>
    <recommendedName>
        <fullName evidence="1">Nucleoside phosphorylase domain-containing protein</fullName>
    </recommendedName>
</protein>
<dbReference type="PANTHER" id="PTHR46832:SF1">
    <property type="entry name" value="5'-METHYLTHIOADENOSINE_S-ADENOSYLHOMOCYSTEINE NUCLEOSIDASE"/>
    <property type="match status" value="1"/>
</dbReference>
<evidence type="ECO:0000259" key="1">
    <source>
        <dbReference type="Pfam" id="PF01048"/>
    </source>
</evidence>
<dbReference type="GO" id="GO:0008782">
    <property type="term" value="F:adenosylhomocysteine nucleosidase activity"/>
    <property type="evidence" value="ECO:0007669"/>
    <property type="project" value="TreeGrafter"/>
</dbReference>
<sequence length="1024" mass="114705">MKYIDIAFIIPLKEEFDHLLTVFKKQQEFVDGTQFWVELDLGHGLTGAAILQDAMGKAAATRATEMLLGRYNIGIIALIGIAGGLAPDVGIGDVCFSGPVYDIVENTKVSDGGKGKIKIDYNTIPYKTDTHLSFSLKYISLSDDVKPHYESWQTNQYYRAAELISGEFIGRGNKNEKIGIPQLHEGSIVCGSVSKSDLYKSNVSTLDRKLLAIETEAGGVFASAERKSVPAVVIRGISDYADKNKNKLEEQTSNKARQIAIDNVMCFVKVQFENSQFIRFLTNRRDAHNGVIKANDDALARMQLVPAALDSVRDEVHEQLTQLSPEYQGKSRGYRLPLPRVKYAASNATVNPKLKNFDPVNILEAVTKHPVLFLTTPKSYPDNSLPWIIAAELSLIEIEKKQVVPIVIDGGQIKPPTGSLAKQASADINALISDQNSTLTFVIYNFDAGSRTRAEFLRSQMEQYPTAHFIILNKQGANLTDSTPLLIGAAAEKFELCPISFSELSAFFKRAFNLEDQQAGVLTLRLQDMFKKFDLNAHPSYFAALGNDVLTSLLKANRRSELLQLAVGGFLSFVVAGDKDDVVLSRTTRETFLKKFVYHSEFLKERFDNTSLIEFVNKFAEEKDFEIDSILFIGSFQEKGILHFDEEGYARISLPFIESYLLAQDLADKPDDAIIYFDVDSDDFDYPTFDIYCELNVSVQIADSIMERMHDSFVRERSLNEEENILLSNSIRPASIDNPKRIKALQDQLEKAVADVVGNRPNSAEKQRILDVAEKIESEARQVKQTRDVESDSDVTSNSSNLRQLFRIWSVAIVLLGAGSEKLDRDPKRKLSRQIVEVGSLLIDRMLRTFPRKAFDQLKLDMQADESIRSLFDIPANDPVPEKHRVLIDAVIDAYEFSLLGYPMRIVLEQLGNLASQPVLRSSVSSVESEDAMEHLIARIWAAEIDASREKNSLIKAVTALPNVPFLRVSLSSYFIVRVFWNHWLPENRLALLDAAEAALKPLHRTIDRGEIQRMIAKASSEDA</sequence>
<dbReference type="GO" id="GO:0019284">
    <property type="term" value="P:L-methionine salvage from S-adenosylmethionine"/>
    <property type="evidence" value="ECO:0007669"/>
    <property type="project" value="TreeGrafter"/>
</dbReference>
<dbReference type="AlphaFoldDB" id="A0A643ETW6"/>
<accession>A0A643ETW6</accession>
<dbReference type="GO" id="GO:0008930">
    <property type="term" value="F:methylthioadenosine nucleosidase activity"/>
    <property type="evidence" value="ECO:0007669"/>
    <property type="project" value="TreeGrafter"/>
</dbReference>
<dbReference type="GO" id="GO:0005829">
    <property type="term" value="C:cytosol"/>
    <property type="evidence" value="ECO:0007669"/>
    <property type="project" value="TreeGrafter"/>
</dbReference>
<dbReference type="GO" id="GO:0009116">
    <property type="term" value="P:nucleoside metabolic process"/>
    <property type="evidence" value="ECO:0007669"/>
    <property type="project" value="InterPro"/>
</dbReference>
<evidence type="ECO:0000313" key="2">
    <source>
        <dbReference type="EMBL" id="KAB0566117.1"/>
    </source>
</evidence>
<proteinExistence type="predicted"/>
<dbReference type="Gene3D" id="3.40.50.1580">
    <property type="entry name" value="Nucleoside phosphorylase domain"/>
    <property type="match status" value="1"/>
</dbReference>
<dbReference type="SUPFAM" id="SSF53167">
    <property type="entry name" value="Purine and uridine phosphorylases"/>
    <property type="match status" value="1"/>
</dbReference>
<dbReference type="RefSeq" id="WP_128094920.1">
    <property type="nucleotide sequence ID" value="NZ_JBHEEN010000016.1"/>
</dbReference>
<dbReference type="EMBL" id="VZPE01000014">
    <property type="protein sequence ID" value="KAB0566117.1"/>
    <property type="molecule type" value="Genomic_DNA"/>
</dbReference>